<name>A0A1A0HHI2_9ASCO</name>
<evidence type="ECO:0000256" key="5">
    <source>
        <dbReference type="SAM" id="MobiDB-lite"/>
    </source>
</evidence>
<dbReference type="GO" id="GO:0006887">
    <property type="term" value="P:exocytosis"/>
    <property type="evidence" value="ECO:0007669"/>
    <property type="project" value="UniProtKB-KW"/>
</dbReference>
<dbReference type="Gene3D" id="2.30.29.90">
    <property type="match status" value="1"/>
</dbReference>
<feature type="region of interest" description="Disordered" evidence="5">
    <location>
        <begin position="511"/>
        <end position="538"/>
    </location>
</feature>
<dbReference type="Pfam" id="PF20654">
    <property type="entry name" value="Sec3_C-term"/>
    <property type="match status" value="1"/>
</dbReference>
<dbReference type="InterPro" id="IPR028258">
    <property type="entry name" value="Sec3-PIP2_bind"/>
</dbReference>
<gene>
    <name evidence="7" type="ORF">METBIDRAFT_76369</name>
</gene>
<evidence type="ECO:0000256" key="3">
    <source>
        <dbReference type="ARBA" id="ARBA00022483"/>
    </source>
</evidence>
<accession>A0A1A0HHI2</accession>
<dbReference type="GO" id="GO:0006893">
    <property type="term" value="P:Golgi to plasma membrane transport"/>
    <property type="evidence" value="ECO:0007669"/>
    <property type="project" value="TreeGrafter"/>
</dbReference>
<dbReference type="Proteomes" id="UP000092555">
    <property type="component" value="Unassembled WGS sequence"/>
</dbReference>
<keyword evidence="8" id="KW-1185">Reference proteome</keyword>
<dbReference type="PANTHER" id="PTHR16092:SF14">
    <property type="entry name" value="EXOCYST COMPLEX COMPONENT 1 ISOFORM X1"/>
    <property type="match status" value="1"/>
</dbReference>
<evidence type="ECO:0000256" key="2">
    <source>
        <dbReference type="ARBA" id="ARBA00022448"/>
    </source>
</evidence>
<proteinExistence type="inferred from homology"/>
<comment type="similarity">
    <text evidence="1">Belongs to the SEC3 family.</text>
</comment>
<keyword evidence="2" id="KW-0813">Transport</keyword>
<dbReference type="RefSeq" id="XP_018713818.1">
    <property type="nucleotide sequence ID" value="XM_018858518.1"/>
</dbReference>
<dbReference type="GO" id="GO:0005886">
    <property type="term" value="C:plasma membrane"/>
    <property type="evidence" value="ECO:0007669"/>
    <property type="project" value="TreeGrafter"/>
</dbReference>
<dbReference type="SMART" id="SM01313">
    <property type="entry name" value="Sec3-PIP2_bind"/>
    <property type="match status" value="1"/>
</dbReference>
<dbReference type="EMBL" id="LXTC01000001">
    <property type="protein sequence ID" value="OBA23337.1"/>
    <property type="molecule type" value="Genomic_DNA"/>
</dbReference>
<evidence type="ECO:0000313" key="8">
    <source>
        <dbReference type="Proteomes" id="UP000092555"/>
    </source>
</evidence>
<organism evidence="7 8">
    <name type="scientific">Metschnikowia bicuspidata var. bicuspidata NRRL YB-4993</name>
    <dbReference type="NCBI Taxonomy" id="869754"/>
    <lineage>
        <taxon>Eukaryota</taxon>
        <taxon>Fungi</taxon>
        <taxon>Dikarya</taxon>
        <taxon>Ascomycota</taxon>
        <taxon>Saccharomycotina</taxon>
        <taxon>Pichiomycetes</taxon>
        <taxon>Metschnikowiaceae</taxon>
        <taxon>Metschnikowia</taxon>
    </lineage>
</organism>
<dbReference type="GeneID" id="30031494"/>
<dbReference type="GO" id="GO:0000145">
    <property type="term" value="C:exocyst"/>
    <property type="evidence" value="ECO:0007669"/>
    <property type="project" value="InterPro"/>
</dbReference>
<keyword evidence="3" id="KW-0268">Exocytosis</keyword>
<sequence>MPAQPPFALQPLPRQRGGPPAPVRSMVNPDPRRAVVDHIIRDCYSKLVVVDGHKVPEIKYNTHLLIREYALYPQQAPPAGLPPAQIGTVKSRVLVVCTKHTGRVLLQKGKYNEQKNVYQIGRTWDLDELTCVTRVAPDAIVLLLNKDYYWKSGDDPGRLSKFVHHLAVIYHRFTGHYPEMKGFTLESLGLPSGAAAGSQQPPRPMSKTRSSAPMPAPSPAAQKAPVGLYNDMDFTANGTLPMKPMQVMDVDRPSLNSGIRHAHETFTPTSSSHQSVDGINVSTVQDKDSMSTRNSPVKGLRGSPRKSEAALETLSIGDSHSLGSSINDIFEDSRSTMPTILEYTQKNGLLLPLRNYKPEREQARPRDVSDNLETAASYGLQLLNQLDHMDEQHDQTDHLAQAPEDTAAPDPGDEYSIEEASLTGSSIDTQIYVARQKMNEAGDRNDSVIDDSIKEIEDFMVSQFGKELNAPEHIPDQTLSHKQLLPKSLTEKLQTPLPDANDEIHPLIHEKEPTVGPDSELNTARAPEKNAKPKPEMSFKKDPEIEELLDGIGWDPTDGGEHCLKMLKKELASIKHRNILELTTLDFGKDTLANEVKISAAEIFNLVEIFEEMEVSFKMIAPQINSIEHNSKGLQIEAVNKKILFNELSEIMNKVRFSDRDLKAVANYKEFDDASMVPVLEGKLMMLYDAIRAIGINTSEKDLSQMQALKQFHQTYEGVSLSFIQRFLTFMTGEFKHVVEDLNKDVSNVFPNKILPIFRKNYIFAGVNLFVKCISEHDFILINDKFNAYMANFLDNLLSSRRNAIHSGSDSKRNSRLVNNSERLSGLKKTKSSRFGSSRLLSRNTTSNGENKIKTIEPVAKSAEEINDPRAIIRLVKESTEFMLVVQYFLGTFFHLTSEDEFSTFLMSVPFEQRIDSYDNGDTDFINYKTNSNELLRNMNSIFGNYINRFTRELTPGDLITTQVLYGLFELLTSAESKSQDFVAYSFLSKLTERYKGNWERFIAQQVDMFNKSDVRAKGDILPVVRNLNQIITTTESSLQEYRNSGLELPQITLIIGQTYALLTKAANELFSRDDPLLKSNTHDERERAHRNVAILQNMFSILQQLGEYDSPSSTNMSAGLDVTFKTVEKEYFDYIIRMYVGKIKEFRTKTQE</sequence>
<feature type="compositionally biased region" description="Low complexity" evidence="5">
    <location>
        <begin position="1"/>
        <end position="16"/>
    </location>
</feature>
<dbReference type="PANTHER" id="PTHR16092">
    <property type="entry name" value="SEC3/SYNTAXIN-RELATED"/>
    <property type="match status" value="1"/>
</dbReference>
<feature type="compositionally biased region" description="Low complexity" evidence="5">
    <location>
        <begin position="833"/>
        <end position="843"/>
    </location>
</feature>
<protein>
    <recommendedName>
        <fullName evidence="6">Exocyst complex component Sec3 PIP2-binding N-terminal domain-containing protein</fullName>
    </recommendedName>
</protein>
<dbReference type="InterPro" id="IPR019160">
    <property type="entry name" value="Sec3_CC"/>
</dbReference>
<dbReference type="STRING" id="869754.A0A1A0HHI2"/>
<dbReference type="GO" id="GO:0005546">
    <property type="term" value="F:phosphatidylinositol-4,5-bisphosphate binding"/>
    <property type="evidence" value="ECO:0007669"/>
    <property type="project" value="TreeGrafter"/>
</dbReference>
<dbReference type="AlphaFoldDB" id="A0A1A0HHI2"/>
<comment type="caution">
    <text evidence="7">The sequence shown here is derived from an EMBL/GenBank/DDBJ whole genome shotgun (WGS) entry which is preliminary data.</text>
</comment>
<dbReference type="Pfam" id="PF09763">
    <property type="entry name" value="Sec3_CC"/>
    <property type="match status" value="1"/>
</dbReference>
<feature type="region of interest" description="Disordered" evidence="5">
    <location>
        <begin position="192"/>
        <end position="224"/>
    </location>
</feature>
<evidence type="ECO:0000313" key="7">
    <source>
        <dbReference type="EMBL" id="OBA23337.1"/>
    </source>
</evidence>
<evidence type="ECO:0000256" key="1">
    <source>
        <dbReference type="ARBA" id="ARBA00006518"/>
    </source>
</evidence>
<dbReference type="Pfam" id="PF15277">
    <property type="entry name" value="Sec3-PIP2_bind"/>
    <property type="match status" value="1"/>
</dbReference>
<feature type="compositionally biased region" description="Basic and acidic residues" evidence="5">
    <location>
        <begin position="526"/>
        <end position="538"/>
    </location>
</feature>
<dbReference type="OrthoDB" id="27109at2759"/>
<feature type="region of interest" description="Disordered" evidence="5">
    <location>
        <begin position="285"/>
        <end position="307"/>
    </location>
</feature>
<dbReference type="InterPro" id="IPR048628">
    <property type="entry name" value="Sec3_C"/>
</dbReference>
<reference evidence="7 8" key="1">
    <citation type="submission" date="2016-05" db="EMBL/GenBank/DDBJ databases">
        <title>Comparative genomics of biotechnologically important yeasts.</title>
        <authorList>
            <consortium name="DOE Joint Genome Institute"/>
            <person name="Riley R."/>
            <person name="Haridas S."/>
            <person name="Wolfe K.H."/>
            <person name="Lopes M.R."/>
            <person name="Hittinger C.T."/>
            <person name="Goker M."/>
            <person name="Salamov A."/>
            <person name="Wisecaver J."/>
            <person name="Long T.M."/>
            <person name="Aerts A.L."/>
            <person name="Barry K."/>
            <person name="Choi C."/>
            <person name="Clum A."/>
            <person name="Coughlan A.Y."/>
            <person name="Deshpande S."/>
            <person name="Douglass A.P."/>
            <person name="Hanson S.J."/>
            <person name="Klenk H.-P."/>
            <person name="LaButti K."/>
            <person name="Lapidus A."/>
            <person name="Lindquist E."/>
            <person name="Lipzen A."/>
            <person name="Meier-kolthoff J.P."/>
            <person name="Ohm R.A."/>
            <person name="Otillar R.P."/>
            <person name="Pangilinan J."/>
            <person name="Peng Y."/>
            <person name="Rokas A."/>
            <person name="Rosa C.A."/>
            <person name="Scheuner C."/>
            <person name="Sibirny A.A."/>
            <person name="Slot J.C."/>
            <person name="Stielow J.B."/>
            <person name="Sun H."/>
            <person name="Kurtzman C.P."/>
            <person name="Blackwell M."/>
            <person name="Grigoriev I.V."/>
            <person name="Jeffries T.W."/>
        </authorList>
    </citation>
    <scope>NUCLEOTIDE SEQUENCE [LARGE SCALE GENOMIC DNA]</scope>
    <source>
        <strain evidence="7 8">NRRL YB-4993</strain>
    </source>
</reference>
<evidence type="ECO:0000256" key="4">
    <source>
        <dbReference type="ARBA" id="ARBA00023054"/>
    </source>
</evidence>
<feature type="domain" description="Exocyst complex component Sec3 PIP2-binding N-terminal" evidence="6">
    <location>
        <begin position="87"/>
        <end position="173"/>
    </location>
</feature>
<evidence type="ECO:0000259" key="6">
    <source>
        <dbReference type="SMART" id="SM01313"/>
    </source>
</evidence>
<keyword evidence="4" id="KW-0175">Coiled coil</keyword>
<feature type="region of interest" description="Disordered" evidence="5">
    <location>
        <begin position="1"/>
        <end position="28"/>
    </location>
</feature>
<feature type="region of interest" description="Disordered" evidence="5">
    <location>
        <begin position="825"/>
        <end position="847"/>
    </location>
</feature>